<accession>G4NHW8</accession>
<evidence type="ECO:0000313" key="11">
    <source>
        <dbReference type="Proteomes" id="UP000009058"/>
    </source>
</evidence>
<comment type="subcellular location">
    <subcellularLocation>
        <location evidence="1">Cell membrane</location>
        <topology evidence="1">Lipid-anchor</topology>
        <topology evidence="1">GPI-anchor</topology>
    </subcellularLocation>
</comment>
<dbReference type="GeneID" id="2680353"/>
<dbReference type="InterPro" id="IPR046530">
    <property type="entry name" value="BIM1-like_dom"/>
</dbReference>
<dbReference type="Pfam" id="PF20238">
    <property type="entry name" value="BIM1-like_dom"/>
    <property type="match status" value="1"/>
</dbReference>
<dbReference type="GO" id="GO:0098552">
    <property type="term" value="C:side of membrane"/>
    <property type="evidence" value="ECO:0007669"/>
    <property type="project" value="UniProtKB-KW"/>
</dbReference>
<keyword evidence="2" id="KW-1003">Cell membrane</keyword>
<dbReference type="eggNOG" id="ENOG502S92W">
    <property type="taxonomic scope" value="Eukaryota"/>
</dbReference>
<feature type="region of interest" description="Disordered" evidence="8">
    <location>
        <begin position="257"/>
        <end position="286"/>
    </location>
</feature>
<name>G4NHW8_PYRO7</name>
<keyword evidence="5" id="KW-0472">Membrane</keyword>
<evidence type="ECO:0000259" key="9">
    <source>
        <dbReference type="Pfam" id="PF20238"/>
    </source>
</evidence>
<evidence type="ECO:0000256" key="7">
    <source>
        <dbReference type="ARBA" id="ARBA00023288"/>
    </source>
</evidence>
<evidence type="ECO:0000256" key="4">
    <source>
        <dbReference type="ARBA" id="ARBA00022729"/>
    </source>
</evidence>
<organism evidence="10 11">
    <name type="scientific">Pyricularia oryzae (strain 70-15 / ATCC MYA-4617 / FGSC 8958)</name>
    <name type="common">Rice blast fungus</name>
    <name type="synonym">Magnaporthe oryzae</name>
    <dbReference type="NCBI Taxonomy" id="242507"/>
    <lineage>
        <taxon>Eukaryota</taxon>
        <taxon>Fungi</taxon>
        <taxon>Dikarya</taxon>
        <taxon>Ascomycota</taxon>
        <taxon>Pezizomycotina</taxon>
        <taxon>Sordariomycetes</taxon>
        <taxon>Sordariomycetidae</taxon>
        <taxon>Magnaporthales</taxon>
        <taxon>Pyriculariaceae</taxon>
        <taxon>Pyricularia</taxon>
    </lineage>
</organism>
<dbReference type="CDD" id="cd21176">
    <property type="entry name" value="LPMO_auxiliary-like"/>
    <property type="match status" value="1"/>
</dbReference>
<evidence type="ECO:0000256" key="8">
    <source>
        <dbReference type="SAM" id="MobiDB-lite"/>
    </source>
</evidence>
<dbReference type="Proteomes" id="UP000009058">
    <property type="component" value="Chromosome 6"/>
</dbReference>
<dbReference type="SMR" id="G4NHW8"/>
<dbReference type="HOGENOM" id="CLU_070647_2_1_1"/>
<dbReference type="PANTHER" id="PTHR34992">
    <property type="entry name" value="HYPHAL ANASTAMOSIS-7 PROTEIN"/>
    <property type="match status" value="1"/>
</dbReference>
<dbReference type="AlphaFoldDB" id="G4NHW8"/>
<reference evidence="10 11" key="1">
    <citation type="journal article" date="2005" name="Nature">
        <title>The genome sequence of the rice blast fungus Magnaporthe grisea.</title>
        <authorList>
            <person name="Dean R.A."/>
            <person name="Talbot N.J."/>
            <person name="Ebbole D.J."/>
            <person name="Farman M.L."/>
            <person name="Mitchell T.K."/>
            <person name="Orbach M.J."/>
            <person name="Thon M."/>
            <person name="Kulkarni R."/>
            <person name="Xu J.R."/>
            <person name="Pan H."/>
            <person name="Read N.D."/>
            <person name="Lee Y.H."/>
            <person name="Carbone I."/>
            <person name="Brown D."/>
            <person name="Oh Y.Y."/>
            <person name="Donofrio N."/>
            <person name="Jeong J.S."/>
            <person name="Soanes D.M."/>
            <person name="Djonovic S."/>
            <person name="Kolomiets E."/>
            <person name="Rehmeyer C."/>
            <person name="Li W."/>
            <person name="Harding M."/>
            <person name="Kim S."/>
            <person name="Lebrun M.H."/>
            <person name="Bohnert H."/>
            <person name="Coughlan S."/>
            <person name="Butler J."/>
            <person name="Calvo S."/>
            <person name="Ma L.J."/>
            <person name="Nicol R."/>
            <person name="Purcell S."/>
            <person name="Nusbaum C."/>
            <person name="Galagan J.E."/>
            <person name="Birren B.W."/>
        </authorList>
    </citation>
    <scope>NUCLEOTIDE SEQUENCE [LARGE SCALE GENOMIC DNA]</scope>
    <source>
        <strain evidence="11">70-15 / ATCC MYA-4617 / FGSC 8958</strain>
    </source>
</reference>
<proteinExistence type="predicted"/>
<sequence length="311" mass="33241">MHKVSRLLNRRESLPPTSRNFFLLTCRSPSSQITCIQLVLKPRSPKDIATQHWEDLNPTHKPITSGPPLPTTPSLHRQTMAILSFLTVLTAALPLANAHFGLEYPPWRFNTLAGDAPASYSQWNYPCAGVPSNVTGNNVTDWPLDGGSLVLDLHHPWTYLFVNLGVQINPGSTVSNFNMSLSGQTFWNVTGNGTLCIEKLQLPDGFKPKDGDRASIQVVTTDSGSALYNCADITFRANATKLSGDKCKSSDNVKAYQVQSGPSSSSNGNGGSSTTPSQPSSTGGVAANAVSTPVLTSVVGLAVFFAYSMAL</sequence>
<evidence type="ECO:0000256" key="2">
    <source>
        <dbReference type="ARBA" id="ARBA00022475"/>
    </source>
</evidence>
<keyword evidence="7" id="KW-0449">Lipoprotein</keyword>
<keyword evidence="4" id="KW-0732">Signal</keyword>
<dbReference type="OrthoDB" id="5333578at2759"/>
<gene>
    <name evidence="10" type="ORF">MGG_09412</name>
</gene>
<feature type="domain" description="Copper acquisition factor BIM1-like" evidence="9">
    <location>
        <begin position="97"/>
        <end position="250"/>
    </location>
</feature>
<keyword evidence="6" id="KW-0325">Glycoprotein</keyword>
<dbReference type="VEuPathDB" id="FungiDB:MGG_09412"/>
<dbReference type="InterPro" id="IPR046936">
    <property type="entry name" value="BIM1-like"/>
</dbReference>
<keyword evidence="3" id="KW-0336">GPI-anchor</keyword>
<feature type="compositionally biased region" description="Low complexity" evidence="8">
    <location>
        <begin position="259"/>
        <end position="284"/>
    </location>
</feature>
<dbReference type="PANTHER" id="PTHR34992:SF2">
    <property type="entry name" value="COPPER ACQUISITION FACTOR BIM1-LIKE DOMAIN-CONTAINING PROTEIN"/>
    <property type="match status" value="1"/>
</dbReference>
<evidence type="ECO:0000256" key="5">
    <source>
        <dbReference type="ARBA" id="ARBA00023136"/>
    </source>
</evidence>
<dbReference type="InParanoid" id="G4NHW8"/>
<evidence type="ECO:0000313" key="10">
    <source>
        <dbReference type="EMBL" id="EHA47828.1"/>
    </source>
</evidence>
<protein>
    <recommendedName>
        <fullName evidence="9">Copper acquisition factor BIM1-like domain-containing protein</fullName>
    </recommendedName>
</protein>
<evidence type="ECO:0000256" key="3">
    <source>
        <dbReference type="ARBA" id="ARBA00022622"/>
    </source>
</evidence>
<evidence type="ECO:0000256" key="6">
    <source>
        <dbReference type="ARBA" id="ARBA00023180"/>
    </source>
</evidence>
<dbReference type="GO" id="GO:0005886">
    <property type="term" value="C:plasma membrane"/>
    <property type="evidence" value="ECO:0007669"/>
    <property type="project" value="UniProtKB-SubCell"/>
</dbReference>
<reference key="2">
    <citation type="submission" date="2011-05" db="EMBL/GenBank/DDBJ databases">
        <title>The Genome Sequence of Magnaporthe oryzae 70-15.</title>
        <authorList>
            <consortium name="The Broad Institute Genome Sequencing Platform"/>
            <person name="Ma L.-J."/>
            <person name="Dead R."/>
            <person name="Young S.K."/>
            <person name="Zeng Q."/>
            <person name="Gargeya S."/>
            <person name="Fitzgerald M."/>
            <person name="Haas B."/>
            <person name="Abouelleil A."/>
            <person name="Alvarado L."/>
            <person name="Arachchi H.M."/>
            <person name="Berlin A."/>
            <person name="Brown A."/>
            <person name="Chapman S.B."/>
            <person name="Chen Z."/>
            <person name="Dunbar C."/>
            <person name="Freedman E."/>
            <person name="Gearin G."/>
            <person name="Gellesch M."/>
            <person name="Goldberg J."/>
            <person name="Griggs A."/>
            <person name="Gujja S."/>
            <person name="Heiman D."/>
            <person name="Howarth C."/>
            <person name="Larson L."/>
            <person name="Lui A."/>
            <person name="MacDonald P.J.P."/>
            <person name="Mehta T."/>
            <person name="Montmayeur A."/>
            <person name="Murphy C."/>
            <person name="Neiman D."/>
            <person name="Pearson M."/>
            <person name="Priest M."/>
            <person name="Roberts A."/>
            <person name="Saif S."/>
            <person name="Shea T."/>
            <person name="Shenoy N."/>
            <person name="Sisk P."/>
            <person name="Stolte C."/>
            <person name="Sykes S."/>
            <person name="Yandava C."/>
            <person name="Wortman J."/>
            <person name="Nusbaum C."/>
            <person name="Birren B."/>
        </authorList>
    </citation>
    <scope>NUCLEOTIDE SEQUENCE</scope>
    <source>
        <strain>70-15</strain>
    </source>
</reference>
<dbReference type="RefSeq" id="XP_003720195.1">
    <property type="nucleotide sequence ID" value="XM_003720147.1"/>
</dbReference>
<dbReference type="OMA" id="YPCAGVP"/>
<dbReference type="KEGG" id="mgr:MGG_09412"/>
<keyword evidence="11" id="KW-1185">Reference proteome</keyword>
<dbReference type="EMBL" id="CM001236">
    <property type="protein sequence ID" value="EHA47828.1"/>
    <property type="molecule type" value="Genomic_DNA"/>
</dbReference>
<evidence type="ECO:0000256" key="1">
    <source>
        <dbReference type="ARBA" id="ARBA00004609"/>
    </source>
</evidence>